<gene>
    <name evidence="10 11" type="primary">cas1</name>
    <name evidence="11" type="ORF">FC093_19040</name>
</gene>
<dbReference type="OrthoDB" id="9803119at2"/>
<evidence type="ECO:0000256" key="6">
    <source>
        <dbReference type="ARBA" id="ARBA00023118"/>
    </source>
</evidence>
<dbReference type="NCBIfam" id="TIGR00287">
    <property type="entry name" value="cas1"/>
    <property type="match status" value="1"/>
</dbReference>
<organism evidence="11 12">
    <name type="scientific">Ilyomonas limi</name>
    <dbReference type="NCBI Taxonomy" id="2575867"/>
    <lineage>
        <taxon>Bacteria</taxon>
        <taxon>Pseudomonadati</taxon>
        <taxon>Bacteroidota</taxon>
        <taxon>Chitinophagia</taxon>
        <taxon>Chitinophagales</taxon>
        <taxon>Chitinophagaceae</taxon>
        <taxon>Ilyomonas</taxon>
    </lineage>
</organism>
<evidence type="ECO:0000313" key="12">
    <source>
        <dbReference type="Proteomes" id="UP000305848"/>
    </source>
</evidence>
<dbReference type="EMBL" id="SZQL01000018">
    <property type="protein sequence ID" value="TKK65848.1"/>
    <property type="molecule type" value="Genomic_DNA"/>
</dbReference>
<dbReference type="GO" id="GO:0003677">
    <property type="term" value="F:DNA binding"/>
    <property type="evidence" value="ECO:0007669"/>
    <property type="project" value="UniProtKB-KW"/>
</dbReference>
<dbReference type="Proteomes" id="UP000305848">
    <property type="component" value="Unassembled WGS sequence"/>
</dbReference>
<keyword evidence="12" id="KW-1185">Reference proteome</keyword>
<feature type="binding site" evidence="10">
    <location>
        <position position="230"/>
    </location>
    <ligand>
        <name>Mn(2+)</name>
        <dbReference type="ChEBI" id="CHEBI:29035"/>
    </ligand>
</feature>
<name>A0A4U3KTT7_9BACT</name>
<dbReference type="InterPro" id="IPR042206">
    <property type="entry name" value="CRISPR-assoc_Cas1_C"/>
</dbReference>
<evidence type="ECO:0000256" key="2">
    <source>
        <dbReference type="ARBA" id="ARBA00022723"/>
    </source>
</evidence>
<dbReference type="Pfam" id="PF01867">
    <property type="entry name" value="Cas_Cas1"/>
    <property type="match status" value="1"/>
</dbReference>
<dbReference type="InterPro" id="IPR002729">
    <property type="entry name" value="CRISPR-assoc_Cas1"/>
</dbReference>
<keyword evidence="8 10" id="KW-0464">Manganese</keyword>
<evidence type="ECO:0000256" key="9">
    <source>
        <dbReference type="ARBA" id="ARBA00038592"/>
    </source>
</evidence>
<dbReference type="GO" id="GO:0051607">
    <property type="term" value="P:defense response to virus"/>
    <property type="evidence" value="ECO:0007669"/>
    <property type="project" value="UniProtKB-UniRule"/>
</dbReference>
<evidence type="ECO:0000256" key="7">
    <source>
        <dbReference type="ARBA" id="ARBA00023125"/>
    </source>
</evidence>
<evidence type="ECO:0000256" key="1">
    <source>
        <dbReference type="ARBA" id="ARBA00022722"/>
    </source>
</evidence>
<accession>A0A4U3KTT7</accession>
<keyword evidence="4 10" id="KW-0378">Hydrolase</keyword>
<dbReference type="GO" id="GO:0046872">
    <property type="term" value="F:metal ion binding"/>
    <property type="evidence" value="ECO:0007669"/>
    <property type="project" value="UniProtKB-UniRule"/>
</dbReference>
<protein>
    <recommendedName>
        <fullName evidence="10">CRISPR-associated endonuclease Cas1</fullName>
        <ecNumber evidence="10">3.1.-.-</ecNumber>
    </recommendedName>
</protein>
<evidence type="ECO:0000256" key="8">
    <source>
        <dbReference type="ARBA" id="ARBA00023211"/>
    </source>
</evidence>
<dbReference type="GO" id="GO:0043571">
    <property type="term" value="P:maintenance of CRISPR repeat elements"/>
    <property type="evidence" value="ECO:0007669"/>
    <property type="project" value="UniProtKB-UniRule"/>
</dbReference>
<dbReference type="InterPro" id="IPR042211">
    <property type="entry name" value="CRISPR-assoc_Cas1_N"/>
</dbReference>
<evidence type="ECO:0000256" key="3">
    <source>
        <dbReference type="ARBA" id="ARBA00022759"/>
    </source>
</evidence>
<feature type="binding site" evidence="10">
    <location>
        <position position="165"/>
    </location>
    <ligand>
        <name>Mn(2+)</name>
        <dbReference type="ChEBI" id="CHEBI:29035"/>
    </ligand>
</feature>
<evidence type="ECO:0000256" key="5">
    <source>
        <dbReference type="ARBA" id="ARBA00022842"/>
    </source>
</evidence>
<dbReference type="PANTHER" id="PTHR34353:SF2">
    <property type="entry name" value="CRISPR-ASSOCIATED ENDONUCLEASE CAS1 1"/>
    <property type="match status" value="1"/>
</dbReference>
<dbReference type="RefSeq" id="WP_137263399.1">
    <property type="nucleotide sequence ID" value="NZ_SZQL01000018.1"/>
</dbReference>
<evidence type="ECO:0000256" key="4">
    <source>
        <dbReference type="ARBA" id="ARBA00022801"/>
    </source>
</evidence>
<dbReference type="AlphaFoldDB" id="A0A4U3KTT7"/>
<dbReference type="HAMAP" id="MF_01470">
    <property type="entry name" value="Cas1"/>
    <property type="match status" value="1"/>
</dbReference>
<keyword evidence="7 10" id="KW-0238">DNA-binding</keyword>
<dbReference type="CDD" id="cd09634">
    <property type="entry name" value="Cas1_I-II-III"/>
    <property type="match status" value="1"/>
</dbReference>
<evidence type="ECO:0000256" key="10">
    <source>
        <dbReference type="HAMAP-Rule" id="MF_01470"/>
    </source>
</evidence>
<dbReference type="Gene3D" id="1.20.120.920">
    <property type="entry name" value="CRISPR-associated endonuclease Cas1, C-terminal domain"/>
    <property type="match status" value="1"/>
</dbReference>
<keyword evidence="2 10" id="KW-0479">Metal-binding</keyword>
<dbReference type="PANTHER" id="PTHR34353">
    <property type="entry name" value="CRISPR-ASSOCIATED ENDONUCLEASE CAS1 1"/>
    <property type="match status" value="1"/>
</dbReference>
<keyword evidence="5 10" id="KW-0460">Magnesium</keyword>
<evidence type="ECO:0000313" key="11">
    <source>
        <dbReference type="EMBL" id="TKK65848.1"/>
    </source>
</evidence>
<comment type="similarity">
    <text evidence="10">Belongs to the CRISPR-associated endonuclease Cas1 family.</text>
</comment>
<sequence>MTLVLNSFGASLTKKDGLFYVTSAETSQSIHPQDVKTIMISRSAKISSDAILLAVENEIDVLFVDNLGKPKGRVWSVQYGSISDIRKKQVEFLYGPTCIAWVKQLIAEKINNQLALLLTFKDGCDTADQRRIQAAINSISDHRSKIEKTDGEVISDVAPSIRGWEGAAGRRYFEAINLVLPPSFRFEGRSQYPPHDKFNSMLGYGYGILYGKIEGALIKAGIDPYVGVFHRDEYNRPALVFDVIEKFRIWVDFVMIRLAQQEVLDDDCFTNKEDTVLLDGLGKRIVIQSMYDYLAEIIDIKGLPRSRATHIDLYAQSLAQEFLKA</sequence>
<dbReference type="GO" id="GO:0004519">
    <property type="term" value="F:endonuclease activity"/>
    <property type="evidence" value="ECO:0007669"/>
    <property type="project" value="UniProtKB-UniRule"/>
</dbReference>
<feature type="binding site" evidence="10">
    <location>
        <position position="245"/>
    </location>
    <ligand>
        <name>Mn(2+)</name>
        <dbReference type="ChEBI" id="CHEBI:29035"/>
    </ligand>
</feature>
<comment type="subunit">
    <text evidence="9 10">Homodimer, forms a heterotetramer with a Cas2 homodimer.</text>
</comment>
<keyword evidence="3 10" id="KW-0255">Endonuclease</keyword>
<proteinExistence type="inferred from homology"/>
<dbReference type="GO" id="GO:0016787">
    <property type="term" value="F:hydrolase activity"/>
    <property type="evidence" value="ECO:0007669"/>
    <property type="project" value="UniProtKB-KW"/>
</dbReference>
<dbReference type="Gene3D" id="3.100.10.20">
    <property type="entry name" value="CRISPR-associated endonuclease Cas1, N-terminal domain"/>
    <property type="match status" value="1"/>
</dbReference>
<comment type="cofactor">
    <cofactor evidence="10">
        <name>Mg(2+)</name>
        <dbReference type="ChEBI" id="CHEBI:18420"/>
    </cofactor>
    <cofactor evidence="10">
        <name>Mn(2+)</name>
        <dbReference type="ChEBI" id="CHEBI:29035"/>
    </cofactor>
</comment>
<dbReference type="EC" id="3.1.-.-" evidence="10"/>
<keyword evidence="6 10" id="KW-0051">Antiviral defense</keyword>
<reference evidence="11 12" key="1">
    <citation type="submission" date="2019-05" db="EMBL/GenBank/DDBJ databases">
        <title>Panacibacter sp. strain 17mud1-8 Genome sequencing and assembly.</title>
        <authorList>
            <person name="Chhetri G."/>
        </authorList>
    </citation>
    <scope>NUCLEOTIDE SEQUENCE [LARGE SCALE GENOMIC DNA]</scope>
    <source>
        <strain evidence="11 12">17mud1-8</strain>
    </source>
</reference>
<comment type="function">
    <text evidence="10">CRISPR (clustered regularly interspaced short palindromic repeat), is an adaptive immune system that provides protection against mobile genetic elements (viruses, transposable elements and conjugative plasmids). CRISPR clusters contain spacers, sequences complementary to antecedent mobile elements, and target invading nucleic acids. CRISPR clusters are transcribed and processed into CRISPR RNA (crRNA). Acts as a dsDNA endonuclease. Involved in the integration of spacer DNA into the CRISPR cassette.</text>
</comment>
<dbReference type="InterPro" id="IPR050646">
    <property type="entry name" value="Cas1"/>
</dbReference>
<comment type="caution">
    <text evidence="11">The sequence shown here is derived from an EMBL/GenBank/DDBJ whole genome shotgun (WGS) entry which is preliminary data.</text>
</comment>
<keyword evidence="1 10" id="KW-0540">Nuclease</keyword>